<dbReference type="PANTHER" id="PTHR39624:SF2">
    <property type="entry name" value="OSMC-LIKE PROTEIN"/>
    <property type="match status" value="1"/>
</dbReference>
<dbReference type="EMBL" id="CAJOBC010059874">
    <property type="protein sequence ID" value="CAF4205556.1"/>
    <property type="molecule type" value="Genomic_DNA"/>
</dbReference>
<dbReference type="AlphaFoldDB" id="A0A815GTT3"/>
<dbReference type="Pfam" id="PF02566">
    <property type="entry name" value="OsmC"/>
    <property type="match status" value="1"/>
</dbReference>
<dbReference type="SUPFAM" id="SSF82784">
    <property type="entry name" value="OsmC-like"/>
    <property type="match status" value="1"/>
</dbReference>
<accession>A0A815GTT3</accession>
<evidence type="ECO:0000313" key="3">
    <source>
        <dbReference type="Proteomes" id="UP000663829"/>
    </source>
</evidence>
<dbReference type="Proteomes" id="UP000663829">
    <property type="component" value="Unassembled WGS sequence"/>
</dbReference>
<keyword evidence="3" id="KW-1185">Reference proteome</keyword>
<evidence type="ECO:0000313" key="1">
    <source>
        <dbReference type="EMBL" id="CAF1342944.1"/>
    </source>
</evidence>
<dbReference type="EMBL" id="CAJNOQ010014505">
    <property type="protein sequence ID" value="CAF1342944.1"/>
    <property type="molecule type" value="Genomic_DNA"/>
</dbReference>
<protein>
    <recommendedName>
        <fullName evidence="4">OsmC-like protein</fullName>
    </recommendedName>
</protein>
<comment type="caution">
    <text evidence="1">The sequence shown here is derived from an EMBL/GenBank/DDBJ whole genome shotgun (WGS) entry which is preliminary data.</text>
</comment>
<dbReference type="Gene3D" id="3.30.300.20">
    <property type="match status" value="1"/>
</dbReference>
<proteinExistence type="predicted"/>
<dbReference type="PANTHER" id="PTHR39624">
    <property type="entry name" value="PROTEIN INVOLVED IN RIMO-MEDIATED BETA-METHYLTHIOLATION OF RIBOSOMAL PROTEIN S12 YCAO"/>
    <property type="match status" value="1"/>
</dbReference>
<gene>
    <name evidence="1" type="ORF">GPM918_LOCUS30522</name>
    <name evidence="2" type="ORF">SRO942_LOCUS31138</name>
</gene>
<evidence type="ECO:0000313" key="2">
    <source>
        <dbReference type="EMBL" id="CAF4205556.1"/>
    </source>
</evidence>
<evidence type="ECO:0008006" key="4">
    <source>
        <dbReference type="Google" id="ProtNLM"/>
    </source>
</evidence>
<dbReference type="Proteomes" id="UP000681722">
    <property type="component" value="Unassembled WGS sequence"/>
</dbReference>
<dbReference type="InterPro" id="IPR003718">
    <property type="entry name" value="OsmC/Ohr_fam"/>
</dbReference>
<organism evidence="1 3">
    <name type="scientific">Didymodactylos carnosus</name>
    <dbReference type="NCBI Taxonomy" id="1234261"/>
    <lineage>
        <taxon>Eukaryota</taxon>
        <taxon>Metazoa</taxon>
        <taxon>Spiralia</taxon>
        <taxon>Gnathifera</taxon>
        <taxon>Rotifera</taxon>
        <taxon>Eurotatoria</taxon>
        <taxon>Bdelloidea</taxon>
        <taxon>Philodinida</taxon>
        <taxon>Philodinidae</taxon>
        <taxon>Didymodactylos</taxon>
    </lineage>
</organism>
<name>A0A815GTT3_9BILA</name>
<reference evidence="1" key="1">
    <citation type="submission" date="2021-02" db="EMBL/GenBank/DDBJ databases">
        <authorList>
            <person name="Nowell W R."/>
        </authorList>
    </citation>
    <scope>NUCLEOTIDE SEQUENCE</scope>
</reference>
<dbReference type="InterPro" id="IPR036102">
    <property type="entry name" value="OsmC/Ohrsf"/>
</dbReference>
<dbReference type="InterPro" id="IPR015946">
    <property type="entry name" value="KH_dom-like_a/b"/>
</dbReference>
<sequence>MVSKVIYKGNLRTHATHIESGNAIITDGNGESFSPPDLTAASLGCCILTAMGRYAEKNGITMDESIANVNKIMSEVPRRIGQITVDIFINNSSSISPEHRKQLEEIGRNCSVCRSLHPDIKLIINITYLEDVVETKD</sequence>